<comment type="caution">
    <text evidence="2">The sequence shown here is derived from an EMBL/GenBank/DDBJ whole genome shotgun (WGS) entry which is preliminary data.</text>
</comment>
<gene>
    <name evidence="2" type="ORF">GCM10009862_25860</name>
</gene>
<keyword evidence="3" id="KW-1185">Reference proteome</keyword>
<dbReference type="EMBL" id="BAAARI010000016">
    <property type="protein sequence ID" value="GAA2585627.1"/>
    <property type="molecule type" value="Genomic_DNA"/>
</dbReference>
<accession>A0ABN3PH63</accession>
<evidence type="ECO:0000313" key="3">
    <source>
        <dbReference type="Proteomes" id="UP001500274"/>
    </source>
</evidence>
<protein>
    <submittedName>
        <fullName evidence="2">Uncharacterized protein</fullName>
    </submittedName>
</protein>
<feature type="region of interest" description="Disordered" evidence="1">
    <location>
        <begin position="15"/>
        <end position="37"/>
    </location>
</feature>
<evidence type="ECO:0000256" key="1">
    <source>
        <dbReference type="SAM" id="MobiDB-lite"/>
    </source>
</evidence>
<name>A0ABN3PH63_9MICO</name>
<organism evidence="2 3">
    <name type="scientific">Microbacterium binotii</name>
    <dbReference type="NCBI Taxonomy" id="462710"/>
    <lineage>
        <taxon>Bacteria</taxon>
        <taxon>Bacillati</taxon>
        <taxon>Actinomycetota</taxon>
        <taxon>Actinomycetes</taxon>
        <taxon>Micrococcales</taxon>
        <taxon>Microbacteriaceae</taxon>
        <taxon>Microbacterium</taxon>
    </lineage>
</organism>
<reference evidence="2 3" key="1">
    <citation type="journal article" date="2019" name="Int. J. Syst. Evol. Microbiol.">
        <title>The Global Catalogue of Microorganisms (GCM) 10K type strain sequencing project: providing services to taxonomists for standard genome sequencing and annotation.</title>
        <authorList>
            <consortium name="The Broad Institute Genomics Platform"/>
            <consortium name="The Broad Institute Genome Sequencing Center for Infectious Disease"/>
            <person name="Wu L."/>
            <person name="Ma J."/>
        </authorList>
    </citation>
    <scope>NUCLEOTIDE SEQUENCE [LARGE SCALE GENOMIC DNA]</scope>
    <source>
        <strain evidence="2 3">JCM 16365</strain>
    </source>
</reference>
<proteinExistence type="predicted"/>
<dbReference type="Proteomes" id="UP001500274">
    <property type="component" value="Unassembled WGS sequence"/>
</dbReference>
<evidence type="ECO:0000313" key="2">
    <source>
        <dbReference type="EMBL" id="GAA2585627.1"/>
    </source>
</evidence>
<sequence>MRALIVCYVASVAAPDPSDPAAERDSRTSPDSSGATAALDEAIARIGAPSAGEE</sequence>